<keyword evidence="5 7" id="KW-1133">Transmembrane helix</keyword>
<evidence type="ECO:0000256" key="6">
    <source>
        <dbReference type="ARBA" id="ARBA00023136"/>
    </source>
</evidence>
<dbReference type="Proteomes" id="UP000546126">
    <property type="component" value="Unassembled WGS sequence"/>
</dbReference>
<keyword evidence="3" id="KW-1003">Cell membrane</keyword>
<protein>
    <submittedName>
        <fullName evidence="9">Sugar ABC transporter permease</fullName>
    </submittedName>
</protein>
<dbReference type="PROSITE" id="PS50928">
    <property type="entry name" value="ABC_TM1"/>
    <property type="match status" value="1"/>
</dbReference>
<dbReference type="InterPro" id="IPR000515">
    <property type="entry name" value="MetI-like"/>
</dbReference>
<evidence type="ECO:0000259" key="8">
    <source>
        <dbReference type="PROSITE" id="PS50928"/>
    </source>
</evidence>
<feature type="transmembrane region" description="Helical" evidence="7">
    <location>
        <begin position="79"/>
        <end position="101"/>
    </location>
</feature>
<evidence type="ECO:0000256" key="2">
    <source>
        <dbReference type="ARBA" id="ARBA00022448"/>
    </source>
</evidence>
<dbReference type="InterPro" id="IPR035906">
    <property type="entry name" value="MetI-like_sf"/>
</dbReference>
<feature type="transmembrane region" description="Helical" evidence="7">
    <location>
        <begin position="113"/>
        <end position="140"/>
    </location>
</feature>
<name>A0A7Y6II91_9ACTN</name>
<comment type="subcellular location">
    <subcellularLocation>
        <location evidence="1 7">Cell membrane</location>
        <topology evidence="1 7">Multi-pass membrane protein</topology>
    </subcellularLocation>
</comment>
<dbReference type="Pfam" id="PF00528">
    <property type="entry name" value="BPD_transp_1"/>
    <property type="match status" value="1"/>
</dbReference>
<evidence type="ECO:0000313" key="9">
    <source>
        <dbReference type="EMBL" id="NUW38759.1"/>
    </source>
</evidence>
<proteinExistence type="inferred from homology"/>
<keyword evidence="10" id="KW-1185">Reference proteome</keyword>
<evidence type="ECO:0000256" key="3">
    <source>
        <dbReference type="ARBA" id="ARBA00022475"/>
    </source>
</evidence>
<evidence type="ECO:0000313" key="10">
    <source>
        <dbReference type="Proteomes" id="UP000546126"/>
    </source>
</evidence>
<feature type="transmembrane region" description="Helical" evidence="7">
    <location>
        <begin position="269"/>
        <end position="291"/>
    </location>
</feature>
<evidence type="ECO:0000256" key="4">
    <source>
        <dbReference type="ARBA" id="ARBA00022692"/>
    </source>
</evidence>
<accession>A0A7Y6II91</accession>
<gene>
    <name evidence="9" type="ORF">HT134_01260</name>
</gene>
<dbReference type="AlphaFoldDB" id="A0A7Y6II91"/>
<feature type="transmembrane region" description="Helical" evidence="7">
    <location>
        <begin position="16"/>
        <end position="35"/>
    </location>
</feature>
<feature type="domain" description="ABC transmembrane type-1" evidence="8">
    <location>
        <begin position="75"/>
        <end position="291"/>
    </location>
</feature>
<dbReference type="GO" id="GO:0005886">
    <property type="term" value="C:plasma membrane"/>
    <property type="evidence" value="ECO:0007669"/>
    <property type="project" value="UniProtKB-SubCell"/>
</dbReference>
<dbReference type="PANTHER" id="PTHR43227">
    <property type="entry name" value="BLL4140 PROTEIN"/>
    <property type="match status" value="1"/>
</dbReference>
<organism evidence="9 10">
    <name type="scientific">Nonomuraea rhodomycinica</name>
    <dbReference type="NCBI Taxonomy" id="1712872"/>
    <lineage>
        <taxon>Bacteria</taxon>
        <taxon>Bacillati</taxon>
        <taxon>Actinomycetota</taxon>
        <taxon>Actinomycetes</taxon>
        <taxon>Streptosporangiales</taxon>
        <taxon>Streptosporangiaceae</taxon>
        <taxon>Nonomuraea</taxon>
    </lineage>
</organism>
<dbReference type="InterPro" id="IPR050809">
    <property type="entry name" value="UgpAE/MalFG_permease"/>
</dbReference>
<keyword evidence="4 7" id="KW-0812">Transmembrane</keyword>
<dbReference type="GO" id="GO:0055085">
    <property type="term" value="P:transmembrane transport"/>
    <property type="evidence" value="ECO:0007669"/>
    <property type="project" value="InterPro"/>
</dbReference>
<dbReference type="RefSeq" id="WP_175598395.1">
    <property type="nucleotide sequence ID" value="NZ_JABWGO010000001.1"/>
</dbReference>
<sequence length="299" mass="31919">MALGARRGQGGNGSSYLFLIPALLLYSAFVVYPLFTGLTYSFFSWKGTLRDSFAGLDNYAGLLSGAFLDQLLPALGHNALLFAGTMLVQNTLGLAFALALSRVRRGKRALQTMFALPYLVNPLVIGYLWTLLLSPAFGPVNALLKPLGLAMPWLGDPDTALPTVIVITTWQWVGFPMLLFSAALGGIPQEYAEAARTDGAGSWQVLWRITLPLLKPAMATVTILSFIGSMGTFALVYALGGSNGAPAGATDVLGLLFYRTAFASGDVNALGTSSALAVFMFTFIFGSTLLLERVLRRKT</sequence>
<feature type="transmembrane region" description="Helical" evidence="7">
    <location>
        <begin position="217"/>
        <end position="239"/>
    </location>
</feature>
<dbReference type="CDD" id="cd06261">
    <property type="entry name" value="TM_PBP2"/>
    <property type="match status" value="1"/>
</dbReference>
<dbReference type="Gene3D" id="1.10.3720.10">
    <property type="entry name" value="MetI-like"/>
    <property type="match status" value="1"/>
</dbReference>
<comment type="caution">
    <text evidence="9">The sequence shown here is derived from an EMBL/GenBank/DDBJ whole genome shotgun (WGS) entry which is preliminary data.</text>
</comment>
<dbReference type="PANTHER" id="PTHR43227:SF8">
    <property type="entry name" value="DIACETYLCHITOBIOSE UPTAKE SYSTEM PERMEASE PROTEIN DASB"/>
    <property type="match status" value="1"/>
</dbReference>
<evidence type="ECO:0000256" key="1">
    <source>
        <dbReference type="ARBA" id="ARBA00004651"/>
    </source>
</evidence>
<keyword evidence="2 7" id="KW-0813">Transport</keyword>
<feature type="transmembrane region" description="Helical" evidence="7">
    <location>
        <begin position="160"/>
        <end position="180"/>
    </location>
</feature>
<comment type="similarity">
    <text evidence="7">Belongs to the binding-protein-dependent transport system permease family.</text>
</comment>
<reference evidence="9 10" key="1">
    <citation type="submission" date="2020-06" db="EMBL/GenBank/DDBJ databases">
        <authorList>
            <person name="Chanama M."/>
        </authorList>
    </citation>
    <scope>NUCLEOTIDE SEQUENCE [LARGE SCALE GENOMIC DNA]</scope>
    <source>
        <strain evidence="9 10">TBRC6557</strain>
    </source>
</reference>
<dbReference type="SUPFAM" id="SSF161098">
    <property type="entry name" value="MetI-like"/>
    <property type="match status" value="1"/>
</dbReference>
<dbReference type="EMBL" id="JABWGO010000001">
    <property type="protein sequence ID" value="NUW38759.1"/>
    <property type="molecule type" value="Genomic_DNA"/>
</dbReference>
<evidence type="ECO:0000256" key="7">
    <source>
        <dbReference type="RuleBase" id="RU363032"/>
    </source>
</evidence>
<evidence type="ECO:0000256" key="5">
    <source>
        <dbReference type="ARBA" id="ARBA00022989"/>
    </source>
</evidence>
<keyword evidence="6 7" id="KW-0472">Membrane</keyword>